<dbReference type="InterPro" id="IPR003226">
    <property type="entry name" value="MYG1_exonuclease"/>
</dbReference>
<dbReference type="Pfam" id="PF03690">
    <property type="entry name" value="MYG1_exonuc"/>
    <property type="match status" value="1"/>
</dbReference>
<reference evidence="1 2" key="1">
    <citation type="journal article" date="2020" name="BMC Genomics">
        <title>Intraspecific diversification of the crop wild relative Brassica cretica Lam. using demographic model selection.</title>
        <authorList>
            <person name="Kioukis A."/>
            <person name="Michalopoulou V.A."/>
            <person name="Briers L."/>
            <person name="Pirintsos S."/>
            <person name="Studholme D.J."/>
            <person name="Pavlidis P."/>
            <person name="Sarris P.F."/>
        </authorList>
    </citation>
    <scope>NUCLEOTIDE SEQUENCE [LARGE SCALE GENOMIC DNA]</scope>
    <source>
        <strain evidence="2">cv. PFS-1207/04</strain>
    </source>
</reference>
<dbReference type="Proteomes" id="UP000266723">
    <property type="component" value="Unassembled WGS sequence"/>
</dbReference>
<gene>
    <name evidence="1" type="ORF">DY000_02006220</name>
</gene>
<dbReference type="EMBL" id="QGKV02000832">
    <property type="protein sequence ID" value="KAF3552581.1"/>
    <property type="molecule type" value="Genomic_DNA"/>
</dbReference>
<keyword evidence="2" id="KW-1185">Reference proteome</keyword>
<accession>A0ABQ7CLF4</accession>
<dbReference type="PANTHER" id="PTHR11215">
    <property type="entry name" value="METAL DEPENDENT HYDROLASE - RELATED"/>
    <property type="match status" value="1"/>
</dbReference>
<dbReference type="PANTHER" id="PTHR11215:SF5">
    <property type="entry name" value="METAL-DEPENDENT PROTEIN HYDROLASE"/>
    <property type="match status" value="1"/>
</dbReference>
<organism evidence="1 2">
    <name type="scientific">Brassica cretica</name>
    <name type="common">Mustard</name>
    <dbReference type="NCBI Taxonomy" id="69181"/>
    <lineage>
        <taxon>Eukaryota</taxon>
        <taxon>Viridiplantae</taxon>
        <taxon>Streptophyta</taxon>
        <taxon>Embryophyta</taxon>
        <taxon>Tracheophyta</taxon>
        <taxon>Spermatophyta</taxon>
        <taxon>Magnoliopsida</taxon>
        <taxon>eudicotyledons</taxon>
        <taxon>Gunneridae</taxon>
        <taxon>Pentapetalae</taxon>
        <taxon>rosids</taxon>
        <taxon>malvids</taxon>
        <taxon>Brassicales</taxon>
        <taxon>Brassicaceae</taxon>
        <taxon>Brassiceae</taxon>
        <taxon>Brassica</taxon>
    </lineage>
</organism>
<sequence length="155" mass="17744">VLEKLDAALDVGGVYDPESERYDHHQKGFTEVFGHGFNTKLSSAGLIYKHYGLEIIAKELLLDQKHPDVQRLFLAVYKNFIEAVDAIDNGIHQYDTDQPPRYVNNTSLAHRIGRLNLDWIEPDQSSSKEDEAFHRAMELAGSEFLQVSFSFYTRI</sequence>
<evidence type="ECO:0000313" key="1">
    <source>
        <dbReference type="EMBL" id="KAF3552581.1"/>
    </source>
</evidence>
<proteinExistence type="predicted"/>
<evidence type="ECO:0000313" key="2">
    <source>
        <dbReference type="Proteomes" id="UP000266723"/>
    </source>
</evidence>
<protein>
    <submittedName>
        <fullName evidence="1">Uncharacterized protein</fullName>
    </submittedName>
</protein>
<comment type="caution">
    <text evidence="1">The sequence shown here is derived from an EMBL/GenBank/DDBJ whole genome shotgun (WGS) entry which is preliminary data.</text>
</comment>
<feature type="non-terminal residue" evidence="1">
    <location>
        <position position="1"/>
    </location>
</feature>
<name>A0ABQ7CLF4_BRACR</name>